<keyword evidence="3" id="KW-0735">Signal-anchor</keyword>
<dbReference type="Gene3D" id="3.90.550.10">
    <property type="entry name" value="Spore Coat Polysaccharide Biosynthesis Protein SpsA, Chain A"/>
    <property type="match status" value="1"/>
</dbReference>
<evidence type="ECO:0000256" key="4">
    <source>
        <dbReference type="ARBA" id="ARBA00022989"/>
    </source>
</evidence>
<evidence type="ECO:0000256" key="2">
    <source>
        <dbReference type="ARBA" id="ARBA00022692"/>
    </source>
</evidence>
<dbReference type="PANTHER" id="PTHR43083:SF4">
    <property type="entry name" value="N-GLYCOSYL-TRANSFERASE (AFU_ORTHOLOGUE AFUA_4G06870)"/>
    <property type="match status" value="1"/>
</dbReference>
<comment type="similarity">
    <text evidence="7">Belongs to the ANP1/MMN9/VAN1 family.</text>
</comment>
<keyword evidence="2" id="KW-0812">Transmembrane</keyword>
<dbReference type="GO" id="GO:0000009">
    <property type="term" value="F:alpha-1,6-mannosyltransferase activity"/>
    <property type="evidence" value="ECO:0007669"/>
    <property type="project" value="TreeGrafter"/>
</dbReference>
<dbReference type="STRING" id="1531966.A0A0A1TPY6"/>
<dbReference type="OrthoDB" id="204164at2759"/>
<evidence type="ECO:0000256" key="6">
    <source>
        <dbReference type="ARBA" id="ARBA00023136"/>
    </source>
</evidence>
<evidence type="ECO:0000256" key="1">
    <source>
        <dbReference type="ARBA" id="ARBA00004323"/>
    </source>
</evidence>
<dbReference type="FunFam" id="3.90.550.10:FF:000017">
    <property type="entry name" value="Mannan polymerase II complex ANP1 subunit"/>
    <property type="match status" value="1"/>
</dbReference>
<dbReference type="HOGENOM" id="CLU_017872_4_2_1"/>
<evidence type="ECO:0000313" key="9">
    <source>
        <dbReference type="Proteomes" id="UP000039046"/>
    </source>
</evidence>
<comment type="subcellular location">
    <subcellularLocation>
        <location evidence="1">Golgi apparatus membrane</location>
        <topology evidence="1">Single-pass type II membrane protein</topology>
    </subcellularLocation>
</comment>
<dbReference type="Pfam" id="PF03452">
    <property type="entry name" value="Anp1"/>
    <property type="match status" value="1"/>
</dbReference>
<sequence length="406" mass="46420">MLLSPKGGLNWKATRAQVPPYRAVVNFVTRKRFLVFVALAGAVLLLWRGLSSSAAEMKNFYCYGPSKSPMDMSRNEWDRWQAHMQSPVMYNYHAPVELNATTIQEIDLNKVSSTTKAVQNEERILILTPLKDASRYMRDYFDLLTALTYPHHLIDLAFLISDSKDDTHATLASELDRIQSRSDNTPFNSATIIHKDFHYTLSQNVEERHGYAAQAPRRKAMARARNYLLASALKPEHSWVYWRDVDIEESPAEILEDMISHDRDIIVPNIWFHRYDDKGKDIEGRFDYNSWVDSDKARKLAKSLPMDTVIVEGYKEFDTGREYMCRLGDRAANKHEEMELDGIGGVSVLVKADVHRSGINFPAYAFENQAETEGFAKMAKRAGFEVIGLPNYVVWHVDTDEKGGNV</sequence>
<keyword evidence="6" id="KW-0472">Membrane</keyword>
<proteinExistence type="inferred from homology"/>
<keyword evidence="4" id="KW-1133">Transmembrane helix</keyword>
<evidence type="ECO:0000256" key="7">
    <source>
        <dbReference type="ARBA" id="ARBA00037964"/>
    </source>
</evidence>
<dbReference type="EMBL" id="CDHN01000005">
    <property type="protein sequence ID" value="CEJ92957.1"/>
    <property type="molecule type" value="Genomic_DNA"/>
</dbReference>
<dbReference type="PANTHER" id="PTHR43083">
    <property type="entry name" value="MANNAN POLYMERASE II"/>
    <property type="match status" value="1"/>
</dbReference>
<dbReference type="GO" id="GO:0006487">
    <property type="term" value="P:protein N-linked glycosylation"/>
    <property type="evidence" value="ECO:0007669"/>
    <property type="project" value="TreeGrafter"/>
</dbReference>
<dbReference type="AlphaFoldDB" id="A0A0A1TPY6"/>
<dbReference type="Proteomes" id="UP000039046">
    <property type="component" value="Unassembled WGS sequence"/>
</dbReference>
<dbReference type="SUPFAM" id="SSF53448">
    <property type="entry name" value="Nucleotide-diphospho-sugar transferases"/>
    <property type="match status" value="1"/>
</dbReference>
<keyword evidence="9" id="KW-1185">Reference proteome</keyword>
<accession>A0A0A1TPY6</accession>
<protein>
    <submittedName>
        <fullName evidence="8">Putative Mannan polymerase II complex ANP1 subunit</fullName>
    </submittedName>
</protein>
<evidence type="ECO:0000256" key="3">
    <source>
        <dbReference type="ARBA" id="ARBA00022968"/>
    </source>
</evidence>
<dbReference type="InterPro" id="IPR029044">
    <property type="entry name" value="Nucleotide-diphossugar_trans"/>
</dbReference>
<organism evidence="8 9">
    <name type="scientific">[Torrubiella] hemipterigena</name>
    <dbReference type="NCBI Taxonomy" id="1531966"/>
    <lineage>
        <taxon>Eukaryota</taxon>
        <taxon>Fungi</taxon>
        <taxon>Dikarya</taxon>
        <taxon>Ascomycota</taxon>
        <taxon>Pezizomycotina</taxon>
        <taxon>Sordariomycetes</taxon>
        <taxon>Hypocreomycetidae</taxon>
        <taxon>Hypocreales</taxon>
        <taxon>Clavicipitaceae</taxon>
        <taxon>Clavicipitaceae incertae sedis</taxon>
        <taxon>'Torrubiella' clade</taxon>
    </lineage>
</organism>
<dbReference type="GO" id="GO:0000136">
    <property type="term" value="C:mannan polymerase complex"/>
    <property type="evidence" value="ECO:0007669"/>
    <property type="project" value="TreeGrafter"/>
</dbReference>
<name>A0A0A1TPY6_9HYPO</name>
<reference evidence="8 9" key="1">
    <citation type="journal article" date="2015" name="Genome Announc.">
        <title>Draft Genome Sequence and Gene Annotation of the Entomopathogenic Fungus Verticillium hemipterigenum.</title>
        <authorList>
            <person name="Horn F."/>
            <person name="Habel A."/>
            <person name="Scharf D.H."/>
            <person name="Dworschak J."/>
            <person name="Brakhage A.A."/>
            <person name="Guthke R."/>
            <person name="Hertweck C."/>
            <person name="Linde J."/>
        </authorList>
    </citation>
    <scope>NUCLEOTIDE SEQUENCE [LARGE SCALE GENOMIC DNA]</scope>
</reference>
<gene>
    <name evidence="8" type="ORF">VHEMI08580</name>
</gene>
<dbReference type="InterPro" id="IPR052086">
    <property type="entry name" value="Mannan_Polymerase_Subunit"/>
</dbReference>
<keyword evidence="5" id="KW-0333">Golgi apparatus</keyword>
<evidence type="ECO:0000256" key="5">
    <source>
        <dbReference type="ARBA" id="ARBA00023034"/>
    </source>
</evidence>
<evidence type="ECO:0000313" key="8">
    <source>
        <dbReference type="EMBL" id="CEJ92957.1"/>
    </source>
</evidence>
<dbReference type="GO" id="GO:0000032">
    <property type="term" value="P:cell wall mannoprotein biosynthetic process"/>
    <property type="evidence" value="ECO:0007669"/>
    <property type="project" value="TreeGrafter"/>
</dbReference>